<dbReference type="EMBL" id="LR721782">
    <property type="protein sequence ID" value="VVW28439.1"/>
    <property type="molecule type" value="Genomic_DNA"/>
</dbReference>
<name>A0A5K1CMZ8_9MAGN</name>
<reference evidence="1" key="1">
    <citation type="submission" date="2019-09" db="EMBL/GenBank/DDBJ databases">
        <authorList>
            <person name="Zhang L."/>
        </authorList>
    </citation>
    <scope>NUCLEOTIDE SEQUENCE</scope>
</reference>
<accession>A0A5K1CMZ8</accession>
<gene>
    <name evidence="1" type="ORF">NYM_LOCUS16898</name>
</gene>
<dbReference type="AlphaFoldDB" id="A0A5K1CMZ8"/>
<sequence>MVQYKVDAIPHNSQFLAAEVYH</sequence>
<proteinExistence type="predicted"/>
<evidence type="ECO:0000313" key="1">
    <source>
        <dbReference type="EMBL" id="VVW28439.1"/>
    </source>
</evidence>
<organism evidence="1">
    <name type="scientific">Nymphaea colorata</name>
    <name type="common">pocket water lily</name>
    <dbReference type="NCBI Taxonomy" id="210225"/>
    <lineage>
        <taxon>Eukaryota</taxon>
        <taxon>Viridiplantae</taxon>
        <taxon>Streptophyta</taxon>
        <taxon>Embryophyta</taxon>
        <taxon>Tracheophyta</taxon>
        <taxon>Spermatophyta</taxon>
        <taxon>Magnoliopsida</taxon>
        <taxon>Nymphaeales</taxon>
        <taxon>Nymphaeaceae</taxon>
        <taxon>Nymphaea</taxon>
    </lineage>
</organism>
<protein>
    <submittedName>
        <fullName evidence="1">Uncharacterized protein</fullName>
    </submittedName>
</protein>